<protein>
    <submittedName>
        <fullName evidence="2">EAL domain-containing protein</fullName>
    </submittedName>
</protein>
<sequence length="230" mass="25429">MIRWMHPQQGMIPPIKFIGIAEETGLIQPIGEWVFWTACRTLAEFNEVGLAGVKMGINISAMQMRNGNLPILAHGAIKALNLNPEDLVFEITESVAMQRPEETVAILDMLHNMGIKLAIDDFGTGYSSLSYLKMFPIDHIKLDRSFVDEIGQGGVARLFVMPPSGLRTILDSSWWQKASRLKSSLLTYVSELAIWCKAICLAARYPPKMSLLSYGSVTVKSGAPKLGSPY</sequence>
<dbReference type="CDD" id="cd01948">
    <property type="entry name" value="EAL"/>
    <property type="match status" value="1"/>
</dbReference>
<comment type="caution">
    <text evidence="2">The sequence shown here is derived from an EMBL/GenBank/DDBJ whole genome shotgun (WGS) entry which is preliminary data.</text>
</comment>
<dbReference type="Pfam" id="PF00563">
    <property type="entry name" value="EAL"/>
    <property type="match status" value="1"/>
</dbReference>
<dbReference type="InterPro" id="IPR035919">
    <property type="entry name" value="EAL_sf"/>
</dbReference>
<dbReference type="Gene3D" id="3.20.20.450">
    <property type="entry name" value="EAL domain"/>
    <property type="match status" value="1"/>
</dbReference>
<name>A0A935K8J1_9RHOO</name>
<dbReference type="AlphaFoldDB" id="A0A935K8J1"/>
<proteinExistence type="predicted"/>
<evidence type="ECO:0000313" key="2">
    <source>
        <dbReference type="EMBL" id="MBK7417477.1"/>
    </source>
</evidence>
<dbReference type="PANTHER" id="PTHR33121:SF71">
    <property type="entry name" value="OXYGEN SENSOR PROTEIN DOSP"/>
    <property type="match status" value="1"/>
</dbReference>
<dbReference type="InterPro" id="IPR001633">
    <property type="entry name" value="EAL_dom"/>
</dbReference>
<dbReference type="SUPFAM" id="SSF141868">
    <property type="entry name" value="EAL domain-like"/>
    <property type="match status" value="1"/>
</dbReference>
<evidence type="ECO:0000259" key="1">
    <source>
        <dbReference type="PROSITE" id="PS50883"/>
    </source>
</evidence>
<accession>A0A935K8J1</accession>
<evidence type="ECO:0000313" key="3">
    <source>
        <dbReference type="Proteomes" id="UP000739411"/>
    </source>
</evidence>
<dbReference type="EMBL" id="JADJMS010000052">
    <property type="protein sequence ID" value="MBK7417477.1"/>
    <property type="molecule type" value="Genomic_DNA"/>
</dbReference>
<dbReference type="PROSITE" id="PS50883">
    <property type="entry name" value="EAL"/>
    <property type="match status" value="1"/>
</dbReference>
<dbReference type="PANTHER" id="PTHR33121">
    <property type="entry name" value="CYCLIC DI-GMP PHOSPHODIESTERASE PDEF"/>
    <property type="match status" value="1"/>
</dbReference>
<feature type="domain" description="EAL" evidence="1">
    <location>
        <begin position="1"/>
        <end position="230"/>
    </location>
</feature>
<dbReference type="SMART" id="SM00052">
    <property type="entry name" value="EAL"/>
    <property type="match status" value="1"/>
</dbReference>
<gene>
    <name evidence="2" type="ORF">IPJ38_22710</name>
</gene>
<reference evidence="2 3" key="1">
    <citation type="submission" date="2020-10" db="EMBL/GenBank/DDBJ databases">
        <title>Connecting structure to function with the recovery of over 1000 high-quality activated sludge metagenome-assembled genomes encoding full-length rRNA genes using long-read sequencing.</title>
        <authorList>
            <person name="Singleton C.M."/>
            <person name="Petriglieri F."/>
            <person name="Kristensen J.M."/>
            <person name="Kirkegaard R.H."/>
            <person name="Michaelsen T.Y."/>
            <person name="Andersen M.H."/>
            <person name="Karst S.M."/>
            <person name="Dueholm M.S."/>
            <person name="Nielsen P.H."/>
            <person name="Albertsen M."/>
        </authorList>
    </citation>
    <scope>NUCLEOTIDE SEQUENCE [LARGE SCALE GENOMIC DNA]</scope>
    <source>
        <strain evidence="2">EsbW_18-Q3-R4-48_BATAC.463</strain>
    </source>
</reference>
<dbReference type="InterPro" id="IPR050706">
    <property type="entry name" value="Cyclic-di-GMP_PDE-like"/>
</dbReference>
<dbReference type="GO" id="GO:0071111">
    <property type="term" value="F:cyclic-guanylate-specific phosphodiesterase activity"/>
    <property type="evidence" value="ECO:0007669"/>
    <property type="project" value="InterPro"/>
</dbReference>
<dbReference type="Proteomes" id="UP000739411">
    <property type="component" value="Unassembled WGS sequence"/>
</dbReference>
<organism evidence="2 3">
    <name type="scientific">Candidatus Dechloromonas phosphorivorans</name>
    <dbReference type="NCBI Taxonomy" id="2899244"/>
    <lineage>
        <taxon>Bacteria</taxon>
        <taxon>Pseudomonadati</taxon>
        <taxon>Pseudomonadota</taxon>
        <taxon>Betaproteobacteria</taxon>
        <taxon>Rhodocyclales</taxon>
        <taxon>Azonexaceae</taxon>
        <taxon>Dechloromonas</taxon>
    </lineage>
</organism>